<feature type="compositionally biased region" description="Polar residues" evidence="6">
    <location>
        <begin position="389"/>
        <end position="416"/>
    </location>
</feature>
<dbReference type="InterPro" id="IPR011011">
    <property type="entry name" value="Znf_FYVE_PHD"/>
</dbReference>
<feature type="compositionally biased region" description="Polar residues" evidence="6">
    <location>
        <begin position="200"/>
        <end position="209"/>
    </location>
</feature>
<feature type="region of interest" description="Disordered" evidence="6">
    <location>
        <begin position="123"/>
        <end position="209"/>
    </location>
</feature>
<feature type="compositionally biased region" description="Basic and acidic residues" evidence="6">
    <location>
        <begin position="529"/>
        <end position="542"/>
    </location>
</feature>
<reference evidence="8" key="1">
    <citation type="journal article" date="2020" name="Stud. Mycol.">
        <title>101 Dothideomycetes genomes: a test case for predicting lifestyles and emergence of pathogens.</title>
        <authorList>
            <person name="Haridas S."/>
            <person name="Albert R."/>
            <person name="Binder M."/>
            <person name="Bloem J."/>
            <person name="Labutti K."/>
            <person name="Salamov A."/>
            <person name="Andreopoulos B."/>
            <person name="Baker S."/>
            <person name="Barry K."/>
            <person name="Bills G."/>
            <person name="Bluhm B."/>
            <person name="Cannon C."/>
            <person name="Castanera R."/>
            <person name="Culley D."/>
            <person name="Daum C."/>
            <person name="Ezra D."/>
            <person name="Gonzalez J."/>
            <person name="Henrissat B."/>
            <person name="Kuo A."/>
            <person name="Liang C."/>
            <person name="Lipzen A."/>
            <person name="Lutzoni F."/>
            <person name="Magnuson J."/>
            <person name="Mondo S."/>
            <person name="Nolan M."/>
            <person name="Ohm R."/>
            <person name="Pangilinan J."/>
            <person name="Park H.-J."/>
            <person name="Ramirez L."/>
            <person name="Alfaro M."/>
            <person name="Sun H."/>
            <person name="Tritt A."/>
            <person name="Yoshinaga Y."/>
            <person name="Zwiers L.-H."/>
            <person name="Turgeon B."/>
            <person name="Goodwin S."/>
            <person name="Spatafora J."/>
            <person name="Crous P."/>
            <person name="Grigoriev I."/>
        </authorList>
    </citation>
    <scope>NUCLEOTIDE SEQUENCE</scope>
    <source>
        <strain evidence="8">CBS 262.69</strain>
    </source>
</reference>
<dbReference type="Pfam" id="PF20826">
    <property type="entry name" value="PHD_5"/>
    <property type="match status" value="1"/>
</dbReference>
<dbReference type="InterPro" id="IPR013083">
    <property type="entry name" value="Znf_RING/FYVE/PHD"/>
</dbReference>
<dbReference type="PANTHER" id="PTHR46462:SF3">
    <property type="entry name" value="UPSET, ISOFORM A"/>
    <property type="match status" value="1"/>
</dbReference>
<dbReference type="PROSITE" id="PS50016">
    <property type="entry name" value="ZF_PHD_2"/>
    <property type="match status" value="1"/>
</dbReference>
<dbReference type="Proteomes" id="UP000799640">
    <property type="component" value="Unassembled WGS sequence"/>
</dbReference>
<keyword evidence="9" id="KW-1185">Reference proteome</keyword>
<dbReference type="GO" id="GO:0006325">
    <property type="term" value="P:chromatin organization"/>
    <property type="evidence" value="ECO:0007669"/>
    <property type="project" value="UniProtKB-KW"/>
</dbReference>
<accession>A0A6G1HKN9</accession>
<sequence length="766" mass="84709">MEHFFGFTPGIHLNWAWWQRLSNGIGRRGDPGPLIRLLHDISFPSSTPKSNAFHQPPFQTPKTESTSHFADAFFTPKATGQQTPADTPLYHSFTVVRRPASISKPAPLTPDDPKFHVNHFANTQTLPLPPVSPSRRLSSSPDPSKKKGPLSAVKAEADSSMDSFQMQTPPPTRDSSSRRDFSQEQAFSTPATAFHGPVSTPVQNGHTSAQSQAFQTPLQYPTLQFSPEVFNLQGQGPASAPPMQMPRLPWEESPQPNFGAGYVDASHNPFAQSSAMQNWQIHQAQLQAHESFQQQSAISLNQTSQATEYWTSGITTEQTSFMQNESFISTTGVNPNLIFSFSSPQHTVDPSSMRQSFTQTTVEAVNRQPYEHQTWESNRERELAKKARQQQNRSASVFMASQTLAKPALQRSNTDSGFRRIKSVSIDSRGHAQSSENIPRRPSPLKRNSQTSLTSIPESSIRPRPRTRLVIDETGRARTETVDQGSEVEIPRSFATWNDDDESEEDPVITSQRNSFAFQPDPPRRGKHARMDSDPNRFDVSKRPLSAASISSLSSRLGSASQRSSGDLGNSNFRRFSMSNFGGSLSAADSESPSKDSVTTDDDSGDAQAALRRVMEGRMKRQDNSDPQSILNAHNKRWSQASIDAAKLKIGYDPFNTNSSASPATINDSEVLTPTTDRSSRSTDSTRCVCNTTEGDGQLMIQCESCTKWLHVKCIGLNTQHLPPVYVCIFCTGNTPVARGGRIREPMRAAAPAYNSPLNYKSFRRQ</sequence>
<feature type="region of interest" description="Disordered" evidence="6">
    <location>
        <begin position="659"/>
        <end position="685"/>
    </location>
</feature>
<dbReference type="PANTHER" id="PTHR46462">
    <property type="entry name" value="UPSET, ISOFORM A"/>
    <property type="match status" value="1"/>
</dbReference>
<dbReference type="GO" id="GO:0070210">
    <property type="term" value="C:Rpd3L-Expanded complex"/>
    <property type="evidence" value="ECO:0007669"/>
    <property type="project" value="TreeGrafter"/>
</dbReference>
<evidence type="ECO:0000256" key="1">
    <source>
        <dbReference type="ARBA" id="ARBA00022723"/>
    </source>
</evidence>
<dbReference type="OrthoDB" id="436852at2759"/>
<evidence type="ECO:0000256" key="5">
    <source>
        <dbReference type="PROSITE-ProRule" id="PRU00146"/>
    </source>
</evidence>
<feature type="domain" description="PHD-type" evidence="7">
    <location>
        <begin position="685"/>
        <end position="734"/>
    </location>
</feature>
<feature type="compositionally biased region" description="Acidic residues" evidence="6">
    <location>
        <begin position="498"/>
        <end position="507"/>
    </location>
</feature>
<keyword evidence="3" id="KW-0862">Zinc</keyword>
<feature type="compositionally biased region" description="Polar residues" evidence="6">
    <location>
        <begin position="659"/>
        <end position="674"/>
    </location>
</feature>
<dbReference type="InterPro" id="IPR001965">
    <property type="entry name" value="Znf_PHD"/>
</dbReference>
<dbReference type="GO" id="GO:0034967">
    <property type="term" value="C:Set3 complex"/>
    <property type="evidence" value="ECO:0007669"/>
    <property type="project" value="TreeGrafter"/>
</dbReference>
<feature type="region of interest" description="Disordered" evidence="6">
    <location>
        <begin position="371"/>
        <end position="545"/>
    </location>
</feature>
<organism evidence="8 9">
    <name type="scientific">Trichodelitschia bisporula</name>
    <dbReference type="NCBI Taxonomy" id="703511"/>
    <lineage>
        <taxon>Eukaryota</taxon>
        <taxon>Fungi</taxon>
        <taxon>Dikarya</taxon>
        <taxon>Ascomycota</taxon>
        <taxon>Pezizomycotina</taxon>
        <taxon>Dothideomycetes</taxon>
        <taxon>Dothideomycetes incertae sedis</taxon>
        <taxon>Phaeotrichales</taxon>
        <taxon>Phaeotrichaceae</taxon>
        <taxon>Trichodelitschia</taxon>
    </lineage>
</organism>
<evidence type="ECO:0000256" key="6">
    <source>
        <dbReference type="SAM" id="MobiDB-lite"/>
    </source>
</evidence>
<dbReference type="AlphaFoldDB" id="A0A6G1HKN9"/>
<evidence type="ECO:0000256" key="3">
    <source>
        <dbReference type="ARBA" id="ARBA00022833"/>
    </source>
</evidence>
<dbReference type="EMBL" id="ML996707">
    <property type="protein sequence ID" value="KAF2396419.1"/>
    <property type="molecule type" value="Genomic_DNA"/>
</dbReference>
<keyword evidence="1" id="KW-0479">Metal-binding</keyword>
<dbReference type="PROSITE" id="PS01359">
    <property type="entry name" value="ZF_PHD_1"/>
    <property type="match status" value="1"/>
</dbReference>
<dbReference type="GO" id="GO:0006355">
    <property type="term" value="P:regulation of DNA-templated transcription"/>
    <property type="evidence" value="ECO:0007669"/>
    <property type="project" value="TreeGrafter"/>
</dbReference>
<feature type="compositionally biased region" description="Low complexity" evidence="6">
    <location>
        <begin position="133"/>
        <end position="142"/>
    </location>
</feature>
<keyword evidence="4" id="KW-0156">Chromatin regulator</keyword>
<evidence type="ECO:0000313" key="8">
    <source>
        <dbReference type="EMBL" id="KAF2396419.1"/>
    </source>
</evidence>
<dbReference type="GO" id="GO:0008270">
    <property type="term" value="F:zinc ion binding"/>
    <property type="evidence" value="ECO:0007669"/>
    <property type="project" value="UniProtKB-KW"/>
</dbReference>
<protein>
    <recommendedName>
        <fullName evidence="7">PHD-type domain-containing protein</fullName>
    </recommendedName>
</protein>
<evidence type="ECO:0000256" key="4">
    <source>
        <dbReference type="ARBA" id="ARBA00022853"/>
    </source>
</evidence>
<dbReference type="Gene3D" id="3.30.40.10">
    <property type="entry name" value="Zinc/RING finger domain, C3HC4 (zinc finger)"/>
    <property type="match status" value="1"/>
</dbReference>
<feature type="compositionally biased region" description="Basic and acidic residues" evidence="6">
    <location>
        <begin position="371"/>
        <end position="385"/>
    </location>
</feature>
<dbReference type="SMART" id="SM00249">
    <property type="entry name" value="PHD"/>
    <property type="match status" value="1"/>
</dbReference>
<feature type="compositionally biased region" description="Basic and acidic residues" evidence="6">
    <location>
        <begin position="469"/>
        <end position="481"/>
    </location>
</feature>
<feature type="compositionally biased region" description="Polar residues" evidence="6">
    <location>
        <begin position="584"/>
        <end position="597"/>
    </location>
</feature>
<gene>
    <name evidence="8" type="ORF">EJ06DRAFT_524784</name>
</gene>
<feature type="region of interest" description="Disordered" evidence="6">
    <location>
        <begin position="584"/>
        <end position="606"/>
    </location>
</feature>
<feature type="compositionally biased region" description="Polar residues" evidence="6">
    <location>
        <begin position="446"/>
        <end position="458"/>
    </location>
</feature>
<dbReference type="InterPro" id="IPR019787">
    <property type="entry name" value="Znf_PHD-finger"/>
</dbReference>
<name>A0A6G1HKN9_9PEZI</name>
<evidence type="ECO:0000259" key="7">
    <source>
        <dbReference type="PROSITE" id="PS50016"/>
    </source>
</evidence>
<evidence type="ECO:0000313" key="9">
    <source>
        <dbReference type="Proteomes" id="UP000799640"/>
    </source>
</evidence>
<evidence type="ECO:0000256" key="2">
    <source>
        <dbReference type="ARBA" id="ARBA00022771"/>
    </source>
</evidence>
<keyword evidence="2 5" id="KW-0863">Zinc-finger</keyword>
<dbReference type="InterPro" id="IPR019786">
    <property type="entry name" value="Zinc_finger_PHD-type_CS"/>
</dbReference>
<proteinExistence type="predicted"/>
<dbReference type="SUPFAM" id="SSF57903">
    <property type="entry name" value="FYVE/PHD zinc finger"/>
    <property type="match status" value="1"/>
</dbReference>